<keyword evidence="3" id="KW-1185">Reference proteome</keyword>
<feature type="chain" id="PRO_5042907677" evidence="1">
    <location>
        <begin position="25"/>
        <end position="156"/>
    </location>
</feature>
<evidence type="ECO:0000256" key="1">
    <source>
        <dbReference type="SAM" id="SignalP"/>
    </source>
</evidence>
<gene>
    <name evidence="2" type="ORF">SK128_023810</name>
</gene>
<sequence length="156" mass="17936">MKGKGEVAFGDVTALLAFFYCTNADSPSDRSRDSSHALDKRHDFLNVNNEEYEENTTHYEKKQLIQLCTFIYLDLQKVLEHTLGIHSHTFLTMDEVLDCLQDHFNILRNKAIRCHDIICCKQVDSGESSCGFYVRLKHLAEEVDLWSGDPITYAET</sequence>
<protein>
    <submittedName>
        <fullName evidence="2">Uncharacterized protein</fullName>
    </submittedName>
</protein>
<dbReference type="EMBL" id="JAXCGZ010021226">
    <property type="protein sequence ID" value="KAK7056543.1"/>
    <property type="molecule type" value="Genomic_DNA"/>
</dbReference>
<keyword evidence="1" id="KW-0732">Signal</keyword>
<feature type="signal peptide" evidence="1">
    <location>
        <begin position="1"/>
        <end position="24"/>
    </location>
</feature>
<reference evidence="2 3" key="1">
    <citation type="submission" date="2023-11" db="EMBL/GenBank/DDBJ databases">
        <title>Halocaridina rubra genome assembly.</title>
        <authorList>
            <person name="Smith C."/>
        </authorList>
    </citation>
    <scope>NUCLEOTIDE SEQUENCE [LARGE SCALE GENOMIC DNA]</scope>
    <source>
        <strain evidence="2">EP-1</strain>
        <tissue evidence="2">Whole</tissue>
    </source>
</reference>
<dbReference type="AlphaFoldDB" id="A0AAN8ZUT4"/>
<evidence type="ECO:0000313" key="3">
    <source>
        <dbReference type="Proteomes" id="UP001381693"/>
    </source>
</evidence>
<name>A0AAN8ZUT4_HALRR</name>
<accession>A0AAN8ZUT4</accession>
<evidence type="ECO:0000313" key="2">
    <source>
        <dbReference type="EMBL" id="KAK7056543.1"/>
    </source>
</evidence>
<comment type="caution">
    <text evidence="2">The sequence shown here is derived from an EMBL/GenBank/DDBJ whole genome shotgun (WGS) entry which is preliminary data.</text>
</comment>
<organism evidence="2 3">
    <name type="scientific">Halocaridina rubra</name>
    <name type="common">Hawaiian red shrimp</name>
    <dbReference type="NCBI Taxonomy" id="373956"/>
    <lineage>
        <taxon>Eukaryota</taxon>
        <taxon>Metazoa</taxon>
        <taxon>Ecdysozoa</taxon>
        <taxon>Arthropoda</taxon>
        <taxon>Crustacea</taxon>
        <taxon>Multicrustacea</taxon>
        <taxon>Malacostraca</taxon>
        <taxon>Eumalacostraca</taxon>
        <taxon>Eucarida</taxon>
        <taxon>Decapoda</taxon>
        <taxon>Pleocyemata</taxon>
        <taxon>Caridea</taxon>
        <taxon>Atyoidea</taxon>
        <taxon>Atyidae</taxon>
        <taxon>Halocaridina</taxon>
    </lineage>
</organism>
<dbReference type="Proteomes" id="UP001381693">
    <property type="component" value="Unassembled WGS sequence"/>
</dbReference>
<proteinExistence type="predicted"/>